<keyword evidence="8" id="KW-1185">Reference proteome</keyword>
<name>E6SI11_THEM7</name>
<feature type="transmembrane region" description="Helical" evidence="6">
    <location>
        <begin position="215"/>
        <end position="238"/>
    </location>
</feature>
<feature type="transmembrane region" description="Helical" evidence="6">
    <location>
        <begin position="39"/>
        <end position="57"/>
    </location>
</feature>
<evidence type="ECO:0000313" key="8">
    <source>
        <dbReference type="Proteomes" id="UP000008915"/>
    </source>
</evidence>
<feature type="transmembrane region" description="Helical" evidence="6">
    <location>
        <begin position="291"/>
        <end position="310"/>
    </location>
</feature>
<evidence type="ECO:0000313" key="7">
    <source>
        <dbReference type="EMBL" id="ADU51891.1"/>
    </source>
</evidence>
<organism evidence="7 8">
    <name type="scientific">Thermaerobacter marianensis (strain ATCC 700841 / DSM 12885 / JCM 10246 / 7p75a)</name>
    <dbReference type="NCBI Taxonomy" id="644966"/>
    <lineage>
        <taxon>Bacteria</taxon>
        <taxon>Bacillati</taxon>
        <taxon>Bacillota</taxon>
        <taxon>Clostridia</taxon>
        <taxon>Eubacteriales</taxon>
        <taxon>Clostridiales Family XVII. Incertae Sedis</taxon>
        <taxon>Thermaerobacter</taxon>
    </lineage>
</organism>
<sequence>MILKEDLTAKRSRVQLGVLAALAAFLLLAPAIIGEYGLGLLTEMLVFGVFAMSLDLLIGHAGLVSLGHAAFFGAGGYAAGLLARHLGLTSWPGLVAGILAGVLLAALFAPVVLRASGAYFLMLTLALGQLLYGMVWLWRPVTGGDDGLPGLPRPELPLLGGILWDNVAFYYFTLVCTGVAALSMAWLVTSPFGLTLRGIRDNELRLESLGYHTWLYKYAIYVIAAGYAGLAGTLYAYYAGYVSPHNLSWALSGEAMVMVILGGAGTLWGPALGAALVLVLKYVVSSFTDRWLAILGLTFVLTVLFAPHGLAGLVRKLRWPAGRAASLDRVWAGSQAVPAFLRRRSD</sequence>
<dbReference type="EMBL" id="CP002344">
    <property type="protein sequence ID" value="ADU51891.1"/>
    <property type="molecule type" value="Genomic_DNA"/>
</dbReference>
<reference evidence="8" key="2">
    <citation type="journal article" date="2010" name="Stand. Genomic Sci.">
        <title>Complete genome sequence of Thermaerobacter marianensis type strain (7p75aT).</title>
        <authorList>
            <person name="Han C."/>
            <person name="Gu W."/>
            <person name="Zhang X."/>
            <person name="Lapidus A."/>
            <person name="Nolan M."/>
            <person name="Copeland A."/>
            <person name="Lucas S."/>
            <person name="Glavina Del Rio T."/>
            <person name="Tice H."/>
            <person name="Cheng J."/>
            <person name="Tapia R."/>
            <person name="Goodwin L."/>
            <person name="Pitluck S."/>
            <person name="Pagani I."/>
            <person name="Ivanova N."/>
            <person name="Mavromatis K."/>
            <person name="Mikhailova N."/>
            <person name="Pati A."/>
            <person name="Chen A."/>
            <person name="Palaniappan K."/>
            <person name="Land M."/>
            <person name="Hauser L."/>
            <person name="Chang Y."/>
            <person name="Jeffries C."/>
            <person name="Schneider S."/>
            <person name="Rohde M."/>
            <person name="Goker M."/>
            <person name="Pukall R."/>
            <person name="Woyke T."/>
            <person name="Bristow J."/>
            <person name="Eisen J."/>
            <person name="Markowitz V."/>
            <person name="Hugenholtz P."/>
            <person name="Kyrpides N."/>
            <person name="Klenk H."/>
            <person name="Detter J."/>
        </authorList>
    </citation>
    <scope>NUCLEOTIDE SEQUENCE [LARGE SCALE GENOMIC DNA]</scope>
    <source>
        <strain evidence="8">ATCC 700841 / DSM 12885 / JCM 10246 / 7p75a</strain>
    </source>
</reference>
<keyword evidence="2" id="KW-1003">Cell membrane</keyword>
<keyword evidence="4 6" id="KW-1133">Transmembrane helix</keyword>
<feature type="transmembrane region" description="Helical" evidence="6">
    <location>
        <begin position="12"/>
        <end position="33"/>
    </location>
</feature>
<feature type="transmembrane region" description="Helical" evidence="6">
    <location>
        <begin position="120"/>
        <end position="138"/>
    </location>
</feature>
<evidence type="ECO:0000256" key="2">
    <source>
        <dbReference type="ARBA" id="ARBA00022475"/>
    </source>
</evidence>
<keyword evidence="3 6" id="KW-0812">Transmembrane</keyword>
<dbReference type="CDD" id="cd06581">
    <property type="entry name" value="TM_PBP1_LivM_like"/>
    <property type="match status" value="1"/>
</dbReference>
<dbReference type="eggNOG" id="COG4177">
    <property type="taxonomic scope" value="Bacteria"/>
</dbReference>
<evidence type="ECO:0000256" key="1">
    <source>
        <dbReference type="ARBA" id="ARBA00004651"/>
    </source>
</evidence>
<dbReference type="Pfam" id="PF02653">
    <property type="entry name" value="BPD_transp_2"/>
    <property type="match status" value="1"/>
</dbReference>
<dbReference type="STRING" id="644966.Tmar_1789"/>
<feature type="transmembrane region" description="Helical" evidence="6">
    <location>
        <begin position="93"/>
        <end position="113"/>
    </location>
</feature>
<dbReference type="PANTHER" id="PTHR30482">
    <property type="entry name" value="HIGH-AFFINITY BRANCHED-CHAIN AMINO ACID TRANSPORT SYSTEM PERMEASE"/>
    <property type="match status" value="1"/>
</dbReference>
<accession>E6SI11</accession>
<evidence type="ECO:0000256" key="4">
    <source>
        <dbReference type="ARBA" id="ARBA00022989"/>
    </source>
</evidence>
<dbReference type="HOGENOM" id="CLU_031365_0_1_9"/>
<comment type="subcellular location">
    <subcellularLocation>
        <location evidence="1">Cell membrane</location>
        <topology evidence="1">Multi-pass membrane protein</topology>
    </subcellularLocation>
</comment>
<dbReference type="GO" id="GO:0005886">
    <property type="term" value="C:plasma membrane"/>
    <property type="evidence" value="ECO:0007669"/>
    <property type="project" value="UniProtKB-SubCell"/>
</dbReference>
<gene>
    <name evidence="7" type="ordered locus">Tmar_1789</name>
</gene>
<dbReference type="KEGG" id="tmr:Tmar_1789"/>
<evidence type="ECO:0000256" key="6">
    <source>
        <dbReference type="SAM" id="Phobius"/>
    </source>
</evidence>
<protein>
    <submittedName>
        <fullName evidence="7">Amino acid/amide ABC transporter membrane protein 2, HAAT family</fullName>
    </submittedName>
</protein>
<feature type="transmembrane region" description="Helical" evidence="6">
    <location>
        <begin position="258"/>
        <end position="279"/>
    </location>
</feature>
<dbReference type="GO" id="GO:0015658">
    <property type="term" value="F:branched-chain amino acid transmembrane transporter activity"/>
    <property type="evidence" value="ECO:0007669"/>
    <property type="project" value="InterPro"/>
</dbReference>
<evidence type="ECO:0000256" key="3">
    <source>
        <dbReference type="ARBA" id="ARBA00022692"/>
    </source>
</evidence>
<dbReference type="InterPro" id="IPR001851">
    <property type="entry name" value="ABC_transp_permease"/>
</dbReference>
<dbReference type="PANTHER" id="PTHR30482:SF17">
    <property type="entry name" value="ABC TRANSPORTER ATP-BINDING PROTEIN"/>
    <property type="match status" value="1"/>
</dbReference>
<dbReference type="AlphaFoldDB" id="E6SI11"/>
<keyword evidence="5 6" id="KW-0472">Membrane</keyword>
<evidence type="ECO:0000256" key="5">
    <source>
        <dbReference type="ARBA" id="ARBA00023136"/>
    </source>
</evidence>
<feature type="transmembrane region" description="Helical" evidence="6">
    <location>
        <begin position="168"/>
        <end position="194"/>
    </location>
</feature>
<reference evidence="7 8" key="1">
    <citation type="journal article" date="2010" name="Stand. Genomic Sci.">
        <title>Complete genome sequence of Thermaerobacter marianensis type strain (7p75a).</title>
        <authorList>
            <person name="Han C."/>
            <person name="Gu W."/>
            <person name="Zhang X."/>
            <person name="Lapidus A."/>
            <person name="Nolan M."/>
            <person name="Copeland A."/>
            <person name="Lucas S."/>
            <person name="Del Rio T.G."/>
            <person name="Tice H."/>
            <person name="Cheng J.F."/>
            <person name="Tapia R."/>
            <person name="Goodwin L."/>
            <person name="Pitluck S."/>
            <person name="Pagani I."/>
            <person name="Ivanova N."/>
            <person name="Mavromatis K."/>
            <person name="Mikhailova N."/>
            <person name="Pati A."/>
            <person name="Chen A."/>
            <person name="Palaniappan K."/>
            <person name="Land M."/>
            <person name="Hauser L."/>
            <person name="Chang Y.J."/>
            <person name="Jeffries C.D."/>
            <person name="Schneider S."/>
            <person name="Rohde M."/>
            <person name="Goker M."/>
            <person name="Pukall R."/>
            <person name="Woyke T."/>
            <person name="Bristow J."/>
            <person name="Eisen J.A."/>
            <person name="Markowitz V."/>
            <person name="Hugenholtz P."/>
            <person name="Kyrpides N.C."/>
            <person name="Klenk H.P."/>
            <person name="Detter J.C."/>
        </authorList>
    </citation>
    <scope>NUCLEOTIDE SEQUENCE [LARGE SCALE GENOMIC DNA]</scope>
    <source>
        <strain evidence="8">ATCC 700841 / DSM 12885 / JCM 10246 / 7p75a</strain>
    </source>
</reference>
<proteinExistence type="predicted"/>
<dbReference type="Proteomes" id="UP000008915">
    <property type="component" value="Chromosome"/>
</dbReference>
<dbReference type="InterPro" id="IPR043428">
    <property type="entry name" value="LivM-like"/>
</dbReference>